<feature type="transmembrane region" description="Helical" evidence="1">
    <location>
        <begin position="137"/>
        <end position="156"/>
    </location>
</feature>
<dbReference type="Proteomes" id="UP001221142">
    <property type="component" value="Unassembled WGS sequence"/>
</dbReference>
<evidence type="ECO:0000313" key="3">
    <source>
        <dbReference type="EMBL" id="KAJ7638421.1"/>
    </source>
</evidence>
<feature type="transmembrane region" description="Helical" evidence="1">
    <location>
        <begin position="57"/>
        <end position="76"/>
    </location>
</feature>
<feature type="transmembrane region" description="Helical" evidence="1">
    <location>
        <begin position="88"/>
        <end position="107"/>
    </location>
</feature>
<evidence type="ECO:0000313" key="4">
    <source>
        <dbReference type="Proteomes" id="UP001221142"/>
    </source>
</evidence>
<proteinExistence type="predicted"/>
<comment type="caution">
    <text evidence="3">The sequence shown here is derived from an EMBL/GenBank/DDBJ whole genome shotgun (WGS) entry which is preliminary data.</text>
</comment>
<keyword evidence="4" id="KW-1185">Reference proteome</keyword>
<feature type="signal peptide" evidence="2">
    <location>
        <begin position="1"/>
        <end position="17"/>
    </location>
</feature>
<reference evidence="3" key="1">
    <citation type="submission" date="2023-03" db="EMBL/GenBank/DDBJ databases">
        <title>Massive genome expansion in bonnet fungi (Mycena s.s.) driven by repeated elements and novel gene families across ecological guilds.</title>
        <authorList>
            <consortium name="Lawrence Berkeley National Laboratory"/>
            <person name="Harder C.B."/>
            <person name="Miyauchi S."/>
            <person name="Viragh M."/>
            <person name="Kuo A."/>
            <person name="Thoen E."/>
            <person name="Andreopoulos B."/>
            <person name="Lu D."/>
            <person name="Skrede I."/>
            <person name="Drula E."/>
            <person name="Henrissat B."/>
            <person name="Morin E."/>
            <person name="Kohler A."/>
            <person name="Barry K."/>
            <person name="LaButti K."/>
            <person name="Morin E."/>
            <person name="Salamov A."/>
            <person name="Lipzen A."/>
            <person name="Mereny Z."/>
            <person name="Hegedus B."/>
            <person name="Baldrian P."/>
            <person name="Stursova M."/>
            <person name="Weitz H."/>
            <person name="Taylor A."/>
            <person name="Grigoriev I.V."/>
            <person name="Nagy L.G."/>
            <person name="Martin F."/>
            <person name="Kauserud H."/>
        </authorList>
    </citation>
    <scope>NUCLEOTIDE SEQUENCE</scope>
    <source>
        <strain evidence="3">9284</strain>
    </source>
</reference>
<evidence type="ECO:0000256" key="1">
    <source>
        <dbReference type="SAM" id="Phobius"/>
    </source>
</evidence>
<sequence length="158" mass="17279">MLFGYLLLHLIMLPLVAYIALDHGYIHVHLEELSYPCQDSSNAPHTLDSTPLPPRELFSLLYVSLVLFLGAVLLLSLPSVSARTRASFPAIATLTSLIPALAILEAVHSDVPLWPTSSTMNLLHDTLMDELESPDPTLGQVSFYLFVFSVVFSASASQ</sequence>
<gene>
    <name evidence="3" type="ORF">FB45DRAFT_902794</name>
</gene>
<organism evidence="3 4">
    <name type="scientific">Roridomyces roridus</name>
    <dbReference type="NCBI Taxonomy" id="1738132"/>
    <lineage>
        <taxon>Eukaryota</taxon>
        <taxon>Fungi</taxon>
        <taxon>Dikarya</taxon>
        <taxon>Basidiomycota</taxon>
        <taxon>Agaricomycotina</taxon>
        <taxon>Agaricomycetes</taxon>
        <taxon>Agaricomycetidae</taxon>
        <taxon>Agaricales</taxon>
        <taxon>Marasmiineae</taxon>
        <taxon>Mycenaceae</taxon>
        <taxon>Roridomyces</taxon>
    </lineage>
</organism>
<keyword evidence="1" id="KW-0472">Membrane</keyword>
<feature type="chain" id="PRO_5041939079" evidence="2">
    <location>
        <begin position="18"/>
        <end position="158"/>
    </location>
</feature>
<name>A0AAD7C3Y7_9AGAR</name>
<accession>A0AAD7C3Y7</accession>
<protein>
    <submittedName>
        <fullName evidence="3">Uncharacterized protein</fullName>
    </submittedName>
</protein>
<dbReference type="AlphaFoldDB" id="A0AAD7C3Y7"/>
<evidence type="ECO:0000256" key="2">
    <source>
        <dbReference type="SAM" id="SignalP"/>
    </source>
</evidence>
<keyword evidence="2" id="KW-0732">Signal</keyword>
<dbReference type="EMBL" id="JARKIF010000005">
    <property type="protein sequence ID" value="KAJ7638421.1"/>
    <property type="molecule type" value="Genomic_DNA"/>
</dbReference>
<keyword evidence="1" id="KW-1133">Transmembrane helix</keyword>
<keyword evidence="1" id="KW-0812">Transmembrane</keyword>